<comment type="caution">
    <text evidence="2">The sequence shown here is derived from an EMBL/GenBank/DDBJ whole genome shotgun (WGS) entry which is preliminary data.</text>
</comment>
<reference evidence="2" key="1">
    <citation type="journal article" date="2019" name="Sci. Rep.">
        <title>Draft genome of Tanacetum cinerariifolium, the natural source of mosquito coil.</title>
        <authorList>
            <person name="Yamashiro T."/>
            <person name="Shiraishi A."/>
            <person name="Satake H."/>
            <person name="Nakayama K."/>
        </authorList>
    </citation>
    <scope>NUCLEOTIDE SEQUENCE</scope>
</reference>
<dbReference type="InterPro" id="IPR056924">
    <property type="entry name" value="SH3_Tf2-1"/>
</dbReference>
<dbReference type="PANTHER" id="PTHR46148">
    <property type="entry name" value="CHROMO DOMAIN-CONTAINING PROTEIN"/>
    <property type="match status" value="1"/>
</dbReference>
<evidence type="ECO:0000313" key="2">
    <source>
        <dbReference type="EMBL" id="GFD42636.1"/>
    </source>
</evidence>
<gene>
    <name evidence="2" type="ORF">Tci_914605</name>
</gene>
<protein>
    <recommendedName>
        <fullName evidence="1">Tf2-1-like SH3-like domain-containing protein</fullName>
    </recommendedName>
</protein>
<dbReference type="EMBL" id="BKCJ011579190">
    <property type="protein sequence ID" value="GFD42636.1"/>
    <property type="molecule type" value="Genomic_DNA"/>
</dbReference>
<proteinExistence type="predicted"/>
<feature type="domain" description="Tf2-1-like SH3-like" evidence="1">
    <location>
        <begin position="8"/>
        <end position="46"/>
    </location>
</feature>
<accession>A0A699WA02</accession>
<dbReference type="AlphaFoldDB" id="A0A699WA02"/>
<organism evidence="2">
    <name type="scientific">Tanacetum cinerariifolium</name>
    <name type="common">Dalmatian daisy</name>
    <name type="synonym">Chrysanthemum cinerariifolium</name>
    <dbReference type="NCBI Taxonomy" id="118510"/>
    <lineage>
        <taxon>Eukaryota</taxon>
        <taxon>Viridiplantae</taxon>
        <taxon>Streptophyta</taxon>
        <taxon>Embryophyta</taxon>
        <taxon>Tracheophyta</taxon>
        <taxon>Spermatophyta</taxon>
        <taxon>Magnoliopsida</taxon>
        <taxon>eudicotyledons</taxon>
        <taxon>Gunneridae</taxon>
        <taxon>Pentapetalae</taxon>
        <taxon>asterids</taxon>
        <taxon>campanulids</taxon>
        <taxon>Asterales</taxon>
        <taxon>Asteraceae</taxon>
        <taxon>Asteroideae</taxon>
        <taxon>Anthemideae</taxon>
        <taxon>Anthemidinae</taxon>
        <taxon>Tanacetum</taxon>
    </lineage>
</organism>
<feature type="non-terminal residue" evidence="2">
    <location>
        <position position="1"/>
    </location>
</feature>
<evidence type="ECO:0000259" key="1">
    <source>
        <dbReference type="Pfam" id="PF24626"/>
    </source>
</evidence>
<dbReference type="PANTHER" id="PTHR46148:SF60">
    <property type="entry name" value="CHROMO DOMAIN-CONTAINING PROTEIN"/>
    <property type="match status" value="1"/>
</dbReference>
<name>A0A699WA02_TANCI</name>
<sequence length="95" mass="11046">RALEFQPGDHVFLKVSPARGVRRFSIKRKLSPHFIGPFKILDRVEDPEAILDRRDRAMRKKTIPFAKIFGGNLPDRKPTWKPMGPIRTSFPHFLP</sequence>
<dbReference type="Pfam" id="PF24626">
    <property type="entry name" value="SH3_Tf2-1"/>
    <property type="match status" value="1"/>
</dbReference>